<comment type="caution">
    <text evidence="2">The sequence shown here is derived from an EMBL/GenBank/DDBJ whole genome shotgun (WGS) entry which is preliminary data.</text>
</comment>
<keyword evidence="1" id="KW-1133">Transmembrane helix</keyword>
<feature type="transmembrane region" description="Helical" evidence="1">
    <location>
        <begin position="70"/>
        <end position="90"/>
    </location>
</feature>
<feature type="transmembrane region" description="Helical" evidence="1">
    <location>
        <begin position="265"/>
        <end position="286"/>
    </location>
</feature>
<dbReference type="AlphaFoldDB" id="G7GL93"/>
<keyword evidence="3" id="KW-1185">Reference proteome</keyword>
<feature type="transmembrane region" description="Helical" evidence="1">
    <location>
        <begin position="227"/>
        <end position="253"/>
    </location>
</feature>
<protein>
    <submittedName>
        <fullName evidence="2">Uncharacterized protein</fullName>
    </submittedName>
</protein>
<sequence>MSTQMMTTEPDEHANSPGNTRFSPVREGALVLTCLACIPYLTLKILWIFGSHIGIPDGSELLDHEGLMRVANGLTVLMDATAVTLAFALARSWGRRIPAWLIVGPMWIATGLLAPIVAAWPLDLLTGAASDSGSSAADFLQPWVFNVVYGGFGLQAAGLMTLLVLHVQQRWGRLWRGRVRDLPVLATVPATRMSVAGAAVLAMYPLIVHLGWACGANWFLTEDTDGVSAVVHAVNAGLVVLAIAGAAALAGAGRRTWVGRLDTRIPLAAAWVGSSAVGAWGLWLILSATAFHGDTGNPDGTEGFSAQLVGVCGVSVVVGAILVVTGAHLLTGWRAARTPDLSSAT</sequence>
<dbReference type="Proteomes" id="UP000006023">
    <property type="component" value="Unassembled WGS sequence"/>
</dbReference>
<dbReference type="RefSeq" id="WP_005183292.1">
    <property type="nucleotide sequence ID" value="NZ_BAED01000019.1"/>
</dbReference>
<name>G7GL93_9ACTN</name>
<dbReference type="EMBL" id="BAED01000019">
    <property type="protein sequence ID" value="GAB04368.1"/>
    <property type="molecule type" value="Genomic_DNA"/>
</dbReference>
<reference evidence="2 3" key="1">
    <citation type="submission" date="2011-11" db="EMBL/GenBank/DDBJ databases">
        <title>Whole genome shotgun sequence of Gordonia amarae NBRC 15530.</title>
        <authorList>
            <person name="Takarada H."/>
            <person name="Hosoyama A."/>
            <person name="Tsuchikane K."/>
            <person name="Katsumata H."/>
            <person name="Yamazaki S."/>
            <person name="Fujita N."/>
        </authorList>
    </citation>
    <scope>NUCLEOTIDE SEQUENCE [LARGE SCALE GENOMIC DNA]</scope>
    <source>
        <strain evidence="2 3">NBRC 15530</strain>
    </source>
</reference>
<keyword evidence="1" id="KW-0472">Membrane</keyword>
<feature type="transmembrane region" description="Helical" evidence="1">
    <location>
        <begin position="97"/>
        <end position="122"/>
    </location>
</feature>
<feature type="transmembrane region" description="Helical" evidence="1">
    <location>
        <begin position="306"/>
        <end position="330"/>
    </location>
</feature>
<proteinExistence type="predicted"/>
<dbReference type="STRING" id="1075090.GOAMR_19_00550"/>
<accession>G7GL93</accession>
<evidence type="ECO:0000313" key="2">
    <source>
        <dbReference type="EMBL" id="GAB04368.1"/>
    </source>
</evidence>
<evidence type="ECO:0000256" key="1">
    <source>
        <dbReference type="SAM" id="Phobius"/>
    </source>
</evidence>
<gene>
    <name evidence="2" type="ORF">GOAMR_19_00550</name>
</gene>
<feature type="transmembrane region" description="Helical" evidence="1">
    <location>
        <begin position="142"/>
        <end position="165"/>
    </location>
</feature>
<feature type="transmembrane region" description="Helical" evidence="1">
    <location>
        <begin position="29"/>
        <end position="50"/>
    </location>
</feature>
<organism evidence="2 3">
    <name type="scientific">Gordonia amarae NBRC 15530</name>
    <dbReference type="NCBI Taxonomy" id="1075090"/>
    <lineage>
        <taxon>Bacteria</taxon>
        <taxon>Bacillati</taxon>
        <taxon>Actinomycetota</taxon>
        <taxon>Actinomycetes</taxon>
        <taxon>Mycobacteriales</taxon>
        <taxon>Gordoniaceae</taxon>
        <taxon>Gordonia</taxon>
    </lineage>
</organism>
<evidence type="ECO:0000313" key="3">
    <source>
        <dbReference type="Proteomes" id="UP000006023"/>
    </source>
</evidence>
<dbReference type="eggNOG" id="ENOG5032A3K">
    <property type="taxonomic scope" value="Bacteria"/>
</dbReference>
<keyword evidence="1" id="KW-0812">Transmembrane</keyword>